<keyword evidence="3" id="KW-1185">Reference proteome</keyword>
<accession>A0A2M9YF47</accession>
<name>A0A2M9YF47_9LEPT</name>
<dbReference type="RefSeq" id="WP_100709757.1">
    <property type="nucleotide sequence ID" value="NZ_NPDR01000002.1"/>
</dbReference>
<evidence type="ECO:0000256" key="1">
    <source>
        <dbReference type="SAM" id="MobiDB-lite"/>
    </source>
</evidence>
<evidence type="ECO:0000313" key="2">
    <source>
        <dbReference type="EMBL" id="PJZ50181.1"/>
    </source>
</evidence>
<proteinExistence type="predicted"/>
<protein>
    <submittedName>
        <fullName evidence="2">Uncharacterized protein</fullName>
    </submittedName>
</protein>
<feature type="region of interest" description="Disordered" evidence="1">
    <location>
        <begin position="391"/>
        <end position="415"/>
    </location>
</feature>
<dbReference type="Proteomes" id="UP000231926">
    <property type="component" value="Unassembled WGS sequence"/>
</dbReference>
<comment type="caution">
    <text evidence="2">The sequence shown here is derived from an EMBL/GenBank/DDBJ whole genome shotgun (WGS) entry which is preliminary data.</text>
</comment>
<evidence type="ECO:0000313" key="3">
    <source>
        <dbReference type="Proteomes" id="UP000231926"/>
    </source>
</evidence>
<dbReference type="AlphaFoldDB" id="A0A2M9YF47"/>
<sequence>MQTLAKWPSPSELSFSGGRDTHTGIPNSKEYFESVLAWAKENGAEEYLLVSLEEWVPSSELLSTLPSYPVRANMGIPDSVTFSYLIPPVLFGKKLCFWISEGTSLTDSYIHVLGKMERSEEQFSRILETEIHSIPEIVWKEEEKHSNSLLLERKLWGRRENGKRYSSSFSLAKAFFVGSLTDIREINEYELVSQGSSELEEAIQKFLYKRADSKYFSLLSALGKIESENEFVFKPKIHFSFGLQLLILSSVLAEAYEELVSRWIEERPGHKDALNKLKEWTEKEFHPKTEAGMEAIFEEKVIHLLDKYSDRTDRFLLKRLEQEYSHSQKDLSEHFQLRKKELEEKLIPDLLSQVESHSKLSFPEELKSEWENLGKTLQTRLEILLLERKNLPNPEQKGNGKTAESWNILIGQRSD</sequence>
<organism evidence="2 3">
    <name type="scientific">Leptospira saintgironsiae</name>
    <dbReference type="NCBI Taxonomy" id="2023183"/>
    <lineage>
        <taxon>Bacteria</taxon>
        <taxon>Pseudomonadati</taxon>
        <taxon>Spirochaetota</taxon>
        <taxon>Spirochaetia</taxon>
        <taxon>Leptospirales</taxon>
        <taxon>Leptospiraceae</taxon>
        <taxon>Leptospira</taxon>
    </lineage>
</organism>
<gene>
    <name evidence="2" type="ORF">CH362_05985</name>
</gene>
<dbReference type="EMBL" id="NPDR01000002">
    <property type="protein sequence ID" value="PJZ50181.1"/>
    <property type="molecule type" value="Genomic_DNA"/>
</dbReference>
<dbReference type="OrthoDB" id="317633at2"/>
<reference evidence="2 3" key="1">
    <citation type="submission" date="2017-07" db="EMBL/GenBank/DDBJ databases">
        <title>Leptospira spp. isolated from tropical soils.</title>
        <authorList>
            <person name="Thibeaux R."/>
            <person name="Iraola G."/>
            <person name="Ferres I."/>
            <person name="Bierque E."/>
            <person name="Girault D."/>
            <person name="Soupe-Gilbert M.-E."/>
            <person name="Picardeau M."/>
            <person name="Goarant C."/>
        </authorList>
    </citation>
    <scope>NUCLEOTIDE SEQUENCE [LARGE SCALE GENOMIC DNA]</scope>
    <source>
        <strain evidence="2 3">FH4-C-A2</strain>
    </source>
</reference>
<feature type="region of interest" description="Disordered" evidence="1">
    <location>
        <begin position="1"/>
        <end position="21"/>
    </location>
</feature>